<protein>
    <recommendedName>
        <fullName evidence="8">ATP-dependent dethiobiotin synthetase BioD</fullName>
        <ecNumber evidence="8">6.3.3.3</ecNumber>
    </recommendedName>
    <alternativeName>
        <fullName evidence="8">DTB synthetase</fullName>
        <shortName evidence="8">DTBS</shortName>
    </alternativeName>
    <alternativeName>
        <fullName evidence="8">Dethiobiotin synthase</fullName>
    </alternativeName>
</protein>
<reference evidence="9 10" key="1">
    <citation type="submission" date="2016-09" db="EMBL/GenBank/DDBJ databases">
        <title>Alteromonas lipolytica, a new species isolated from sea water.</title>
        <authorList>
            <person name="Wu Y.-H."/>
            <person name="Cheng H."/>
            <person name="Xu X.-W."/>
        </authorList>
    </citation>
    <scope>NUCLEOTIDE SEQUENCE [LARGE SCALE GENOMIC DNA]</scope>
    <source>
        <strain evidence="9 10">JW12</strain>
    </source>
</reference>
<keyword evidence="5 8" id="KW-0093">Biotin biosynthesis</keyword>
<dbReference type="InterPro" id="IPR004472">
    <property type="entry name" value="DTB_synth_BioD"/>
</dbReference>
<keyword evidence="1 8" id="KW-0963">Cytoplasm</keyword>
<comment type="caution">
    <text evidence="8">Lacks conserved residue(s) required for the propagation of feature annotation.</text>
</comment>
<evidence type="ECO:0000256" key="7">
    <source>
        <dbReference type="ARBA" id="ARBA00022842"/>
    </source>
</evidence>
<evidence type="ECO:0000313" key="10">
    <source>
        <dbReference type="Proteomes" id="UP000176037"/>
    </source>
</evidence>
<keyword evidence="10" id="KW-1185">Reference proteome</keyword>
<comment type="pathway">
    <text evidence="8">Cofactor biosynthesis; biotin biosynthesis; biotin from 7,8-diaminononanoate: step 1/2.</text>
</comment>
<keyword evidence="6 8" id="KW-0067">ATP-binding</keyword>
<gene>
    <name evidence="8" type="primary">bioD</name>
    <name evidence="9" type="ORF">BFC17_18545</name>
</gene>
<feature type="binding site" evidence="8">
    <location>
        <begin position="13"/>
        <end position="18"/>
    </location>
    <ligand>
        <name>ATP</name>
        <dbReference type="ChEBI" id="CHEBI:30616"/>
    </ligand>
</feature>
<dbReference type="AlphaFoldDB" id="A0A1E8FFK3"/>
<feature type="active site" evidence="8">
    <location>
        <position position="38"/>
    </location>
</feature>
<evidence type="ECO:0000256" key="5">
    <source>
        <dbReference type="ARBA" id="ARBA00022756"/>
    </source>
</evidence>
<accession>A0A1E8FFK3</accession>
<dbReference type="GO" id="GO:0005524">
    <property type="term" value="F:ATP binding"/>
    <property type="evidence" value="ECO:0007669"/>
    <property type="project" value="UniProtKB-UniRule"/>
</dbReference>
<comment type="subcellular location">
    <subcellularLocation>
        <location evidence="8">Cytoplasm</location>
    </subcellularLocation>
</comment>
<dbReference type="Gene3D" id="3.40.50.300">
    <property type="entry name" value="P-loop containing nucleotide triphosphate hydrolases"/>
    <property type="match status" value="1"/>
</dbReference>
<comment type="caution">
    <text evidence="9">The sequence shown here is derived from an EMBL/GenBank/DDBJ whole genome shotgun (WGS) entry which is preliminary data.</text>
</comment>
<dbReference type="OrthoDB" id="9802097at2"/>
<dbReference type="NCBIfam" id="TIGR00347">
    <property type="entry name" value="bioD"/>
    <property type="match status" value="1"/>
</dbReference>
<keyword evidence="4 8" id="KW-0547">Nucleotide-binding</keyword>
<comment type="catalytic activity">
    <reaction evidence="8">
        <text>(7R,8S)-7,8-diammoniononanoate + CO2 + ATP = (4R,5S)-dethiobiotin + ADP + phosphate + 3 H(+)</text>
        <dbReference type="Rhea" id="RHEA:15805"/>
        <dbReference type="ChEBI" id="CHEBI:15378"/>
        <dbReference type="ChEBI" id="CHEBI:16526"/>
        <dbReference type="ChEBI" id="CHEBI:30616"/>
        <dbReference type="ChEBI" id="CHEBI:43474"/>
        <dbReference type="ChEBI" id="CHEBI:149469"/>
        <dbReference type="ChEBI" id="CHEBI:149473"/>
        <dbReference type="ChEBI" id="CHEBI:456216"/>
        <dbReference type="EC" id="6.3.3.3"/>
    </reaction>
</comment>
<dbReference type="CDD" id="cd03109">
    <property type="entry name" value="DTBS"/>
    <property type="match status" value="1"/>
</dbReference>
<feature type="binding site" evidence="8">
    <location>
        <position position="17"/>
    </location>
    <ligand>
        <name>Mg(2+)</name>
        <dbReference type="ChEBI" id="CHEBI:18420"/>
    </ligand>
</feature>
<name>A0A1E8FFK3_9ALTE</name>
<evidence type="ECO:0000256" key="4">
    <source>
        <dbReference type="ARBA" id="ARBA00022741"/>
    </source>
</evidence>
<dbReference type="RefSeq" id="WP_070176494.1">
    <property type="nucleotide sequence ID" value="NZ_BMJR01000009.1"/>
</dbReference>
<feature type="binding site" evidence="8">
    <location>
        <begin position="117"/>
        <end position="120"/>
    </location>
    <ligand>
        <name>ATP</name>
        <dbReference type="ChEBI" id="CHEBI:30616"/>
    </ligand>
</feature>
<feature type="binding site" evidence="8">
    <location>
        <position position="55"/>
    </location>
    <ligand>
        <name>ATP</name>
        <dbReference type="ChEBI" id="CHEBI:30616"/>
    </ligand>
</feature>
<dbReference type="PANTHER" id="PTHR43210">
    <property type="entry name" value="DETHIOBIOTIN SYNTHETASE"/>
    <property type="match status" value="1"/>
</dbReference>
<evidence type="ECO:0000256" key="1">
    <source>
        <dbReference type="ARBA" id="ARBA00022490"/>
    </source>
</evidence>
<dbReference type="GO" id="GO:0009102">
    <property type="term" value="P:biotin biosynthetic process"/>
    <property type="evidence" value="ECO:0007669"/>
    <property type="project" value="UniProtKB-UniRule"/>
</dbReference>
<dbReference type="EC" id="6.3.3.3" evidence="8"/>
<dbReference type="UniPathway" id="UPA00078">
    <property type="reaction ID" value="UER00161"/>
</dbReference>
<feature type="binding site" evidence="8">
    <location>
        <position position="55"/>
    </location>
    <ligand>
        <name>Mg(2+)</name>
        <dbReference type="ChEBI" id="CHEBI:18420"/>
    </ligand>
</feature>
<dbReference type="GO" id="GO:0005829">
    <property type="term" value="C:cytosol"/>
    <property type="evidence" value="ECO:0007669"/>
    <property type="project" value="TreeGrafter"/>
</dbReference>
<keyword evidence="7 8" id="KW-0460">Magnesium</keyword>
<organism evidence="9 10">
    <name type="scientific">Alteromonas lipolytica</name>
    <dbReference type="NCBI Taxonomy" id="1856405"/>
    <lineage>
        <taxon>Bacteria</taxon>
        <taxon>Pseudomonadati</taxon>
        <taxon>Pseudomonadota</taxon>
        <taxon>Gammaproteobacteria</taxon>
        <taxon>Alteromonadales</taxon>
        <taxon>Alteromonadaceae</taxon>
        <taxon>Alteromonas/Salinimonas group</taxon>
        <taxon>Alteromonas</taxon>
    </lineage>
</organism>
<dbReference type="EMBL" id="MJIC01000013">
    <property type="protein sequence ID" value="OFI34378.1"/>
    <property type="molecule type" value="Genomic_DNA"/>
</dbReference>
<dbReference type="Proteomes" id="UP000176037">
    <property type="component" value="Unassembled WGS sequence"/>
</dbReference>
<feature type="binding site" evidence="8">
    <location>
        <position position="117"/>
    </location>
    <ligand>
        <name>Mg(2+)</name>
        <dbReference type="ChEBI" id="CHEBI:18420"/>
    </ligand>
</feature>
<dbReference type="HAMAP" id="MF_00336">
    <property type="entry name" value="BioD"/>
    <property type="match status" value="1"/>
</dbReference>
<evidence type="ECO:0000256" key="2">
    <source>
        <dbReference type="ARBA" id="ARBA00022598"/>
    </source>
</evidence>
<comment type="subunit">
    <text evidence="8">Homodimer.</text>
</comment>
<comment type="similarity">
    <text evidence="8">Belongs to the dethiobiotin synthetase family.</text>
</comment>
<proteinExistence type="inferred from homology"/>
<evidence type="ECO:0000256" key="8">
    <source>
        <dbReference type="HAMAP-Rule" id="MF_00336"/>
    </source>
</evidence>
<dbReference type="FunFam" id="3.40.50.300:FF:000292">
    <property type="entry name" value="ATP-dependent dethiobiotin synthetase BioD"/>
    <property type="match status" value="1"/>
</dbReference>
<comment type="function">
    <text evidence="8">Catalyzes a mechanistically unusual reaction, the ATP-dependent insertion of CO2 between the N7 and N8 nitrogen atoms of 7,8-diaminopelargonic acid (DAPA, also called 7,8-diammoniononanoate) to form a ureido ring.</text>
</comment>
<feature type="binding site" evidence="8">
    <location>
        <begin position="177"/>
        <end position="178"/>
    </location>
    <ligand>
        <name>ATP</name>
        <dbReference type="ChEBI" id="CHEBI:30616"/>
    </ligand>
</feature>
<evidence type="ECO:0000313" key="9">
    <source>
        <dbReference type="EMBL" id="OFI34378.1"/>
    </source>
</evidence>
<dbReference type="GO" id="GO:0000287">
    <property type="term" value="F:magnesium ion binding"/>
    <property type="evidence" value="ECO:0007669"/>
    <property type="project" value="UniProtKB-UniRule"/>
</dbReference>
<dbReference type="STRING" id="1856405.BFC17_18545"/>
<evidence type="ECO:0000256" key="6">
    <source>
        <dbReference type="ARBA" id="ARBA00022840"/>
    </source>
</evidence>
<dbReference type="PIRSF" id="PIRSF006755">
    <property type="entry name" value="DTB_synth"/>
    <property type="match status" value="1"/>
</dbReference>
<keyword evidence="3 8" id="KW-0479">Metal-binding</keyword>
<dbReference type="GO" id="GO:0004141">
    <property type="term" value="F:dethiobiotin synthase activity"/>
    <property type="evidence" value="ECO:0007669"/>
    <property type="project" value="UniProtKB-UniRule"/>
</dbReference>
<dbReference type="Pfam" id="PF13500">
    <property type="entry name" value="AAA_26"/>
    <property type="match status" value="1"/>
</dbReference>
<comment type="cofactor">
    <cofactor evidence="8">
        <name>Mg(2+)</name>
        <dbReference type="ChEBI" id="CHEBI:18420"/>
    </cofactor>
</comment>
<dbReference type="SUPFAM" id="SSF52540">
    <property type="entry name" value="P-loop containing nucleoside triphosphate hydrolases"/>
    <property type="match status" value="1"/>
</dbReference>
<evidence type="ECO:0000256" key="3">
    <source>
        <dbReference type="ARBA" id="ARBA00022723"/>
    </source>
</evidence>
<dbReference type="InterPro" id="IPR027417">
    <property type="entry name" value="P-loop_NTPase"/>
</dbReference>
<dbReference type="PANTHER" id="PTHR43210:SF5">
    <property type="entry name" value="DETHIOBIOTIN SYNTHETASE"/>
    <property type="match status" value="1"/>
</dbReference>
<dbReference type="GO" id="GO:0042803">
    <property type="term" value="F:protein homodimerization activity"/>
    <property type="evidence" value="ECO:0007669"/>
    <property type="project" value="UniProtKB-ARBA"/>
</dbReference>
<keyword evidence="2 8" id="KW-0436">Ligase</keyword>
<sequence length="221" mass="23687">MTQAYFVTGTDTEVGKTYVTTALIRAVAVAGKKAIGYKPVAAGCDWHNNEWQNEDALAMQAASNVPLTLAEINPIALEPAIAPHIAADLANRHISEQVIADGFHHLAARQPDVLLMEGAGGWRLPLGQQRFMSDVVQTLALDVIIVVGMRLGCLNHALLTAEAIQADGLTIKGWIANTLSPDMPYWEENLATLDKLMPAPRLAIVPYQAAPDAASLATIFT</sequence>